<evidence type="ECO:0000256" key="1">
    <source>
        <dbReference type="ARBA" id="ARBA00012528"/>
    </source>
</evidence>
<dbReference type="GO" id="GO:0052621">
    <property type="term" value="F:diguanylate cyclase activity"/>
    <property type="evidence" value="ECO:0007669"/>
    <property type="project" value="UniProtKB-EC"/>
</dbReference>
<dbReference type="AlphaFoldDB" id="A0A2N3L5I6"/>
<dbReference type="SMART" id="SM00267">
    <property type="entry name" value="GGDEF"/>
    <property type="match status" value="1"/>
</dbReference>
<evidence type="ECO:0000313" key="5">
    <source>
        <dbReference type="EMBL" id="PKR58075.1"/>
    </source>
</evidence>
<proteinExistence type="predicted"/>
<dbReference type="InterPro" id="IPR000160">
    <property type="entry name" value="GGDEF_dom"/>
</dbReference>
<dbReference type="PANTHER" id="PTHR45138:SF9">
    <property type="entry name" value="DIGUANYLATE CYCLASE DGCM-RELATED"/>
    <property type="match status" value="1"/>
</dbReference>
<feature type="coiled-coil region" evidence="3">
    <location>
        <begin position="154"/>
        <end position="206"/>
    </location>
</feature>
<dbReference type="Proteomes" id="UP000233332">
    <property type="component" value="Unassembled WGS sequence"/>
</dbReference>
<dbReference type="EMBL" id="NXGX01000004">
    <property type="protein sequence ID" value="PKR58075.1"/>
    <property type="molecule type" value="Genomic_DNA"/>
</dbReference>
<dbReference type="NCBIfam" id="TIGR00254">
    <property type="entry name" value="GGDEF"/>
    <property type="match status" value="1"/>
</dbReference>
<dbReference type="GO" id="GO:0043709">
    <property type="term" value="P:cell adhesion involved in single-species biofilm formation"/>
    <property type="evidence" value="ECO:0007669"/>
    <property type="project" value="TreeGrafter"/>
</dbReference>
<dbReference type="GO" id="GO:0005886">
    <property type="term" value="C:plasma membrane"/>
    <property type="evidence" value="ECO:0007669"/>
    <property type="project" value="TreeGrafter"/>
</dbReference>
<dbReference type="RefSeq" id="WP_101301801.1">
    <property type="nucleotide sequence ID" value="NZ_NXGX01000004.1"/>
</dbReference>
<dbReference type="InterPro" id="IPR029787">
    <property type="entry name" value="Nucleotide_cyclase"/>
</dbReference>
<comment type="caution">
    <text evidence="5">The sequence shown here is derived from an EMBL/GenBank/DDBJ whole genome shotgun (WGS) entry which is preliminary data.</text>
</comment>
<keyword evidence="6" id="KW-1185">Reference proteome</keyword>
<evidence type="ECO:0000256" key="3">
    <source>
        <dbReference type="SAM" id="Coils"/>
    </source>
</evidence>
<name>A0A2N3L5I6_9PROT</name>
<accession>A0A2N3L5I6</accession>
<keyword evidence="3" id="KW-0175">Coiled coil</keyword>
<evidence type="ECO:0000259" key="4">
    <source>
        <dbReference type="PROSITE" id="PS50887"/>
    </source>
</evidence>
<dbReference type="FunFam" id="3.30.70.270:FF:000001">
    <property type="entry name" value="Diguanylate cyclase domain protein"/>
    <property type="match status" value="1"/>
</dbReference>
<dbReference type="InterPro" id="IPR043128">
    <property type="entry name" value="Rev_trsase/Diguanyl_cyclase"/>
</dbReference>
<protein>
    <recommendedName>
        <fullName evidence="1">diguanylate cyclase</fullName>
        <ecNumber evidence="1">2.7.7.65</ecNumber>
    </recommendedName>
</protein>
<dbReference type="SUPFAM" id="SSF55073">
    <property type="entry name" value="Nucleotide cyclase"/>
    <property type="match status" value="1"/>
</dbReference>
<dbReference type="CDD" id="cd01949">
    <property type="entry name" value="GGDEF"/>
    <property type="match status" value="1"/>
</dbReference>
<evidence type="ECO:0000256" key="2">
    <source>
        <dbReference type="ARBA" id="ARBA00034247"/>
    </source>
</evidence>
<dbReference type="Pfam" id="PF00990">
    <property type="entry name" value="GGDEF"/>
    <property type="match status" value="1"/>
</dbReference>
<dbReference type="InterPro" id="IPR050469">
    <property type="entry name" value="Diguanylate_Cyclase"/>
</dbReference>
<evidence type="ECO:0000313" key="6">
    <source>
        <dbReference type="Proteomes" id="UP000233332"/>
    </source>
</evidence>
<reference evidence="5 6" key="1">
    <citation type="submission" date="2017-09" db="EMBL/GenBank/DDBJ databases">
        <title>Biodiversity and function of Thalassospira species in the particle-attached aromatic-hydrocarbon-degrading consortia from the surface seawater of the China South Sea.</title>
        <authorList>
            <person name="Dong C."/>
            <person name="Lai Q."/>
            <person name="Shao Z."/>
        </authorList>
    </citation>
    <scope>NUCLEOTIDE SEQUENCE [LARGE SCALE GENOMIC DNA]</scope>
    <source>
        <strain evidence="5 6">139Z-12</strain>
    </source>
</reference>
<dbReference type="PROSITE" id="PS50887">
    <property type="entry name" value="GGDEF"/>
    <property type="match status" value="1"/>
</dbReference>
<comment type="catalytic activity">
    <reaction evidence="2">
        <text>2 GTP = 3',3'-c-di-GMP + 2 diphosphate</text>
        <dbReference type="Rhea" id="RHEA:24898"/>
        <dbReference type="ChEBI" id="CHEBI:33019"/>
        <dbReference type="ChEBI" id="CHEBI:37565"/>
        <dbReference type="ChEBI" id="CHEBI:58805"/>
        <dbReference type="EC" id="2.7.7.65"/>
    </reaction>
</comment>
<sequence length="341" mass="38552">MPTTEEQISRHWGYADATLKALRDRGLRPTPELYHVWFIYFAAENPEILRVIDAVNASGDDLAEDTLLQLYYRYIFDRQAADFLQRGMEDFSQVVENSDECLTSARNNIRSYGELLKSSLGTLRAHKDVGPVVGEIVDQTEEMKSTIDNLHVRLDGYLNRVVLLQRELEQTRERSYTDGLTRVSNRMHFEEQLSQLAKEYDSSEDAEPFCVMMVDLDQFKSINDRFGHRIGDEILVLIASMLKANIKGRDIVARYGGDEFAILLPQTSLDDAMEVAADMSKRIAAREIKAKNSGASYGHMTVSVGAAEYVAHEGGAKLIDRADSALYRAKKDGRNRHFAAE</sequence>
<dbReference type="EC" id="2.7.7.65" evidence="1"/>
<gene>
    <name evidence="5" type="ORF">COO92_09925</name>
</gene>
<dbReference type="Gene3D" id="3.30.70.270">
    <property type="match status" value="1"/>
</dbReference>
<dbReference type="PANTHER" id="PTHR45138">
    <property type="entry name" value="REGULATORY COMPONENTS OF SENSORY TRANSDUCTION SYSTEM"/>
    <property type="match status" value="1"/>
</dbReference>
<dbReference type="GO" id="GO:1902201">
    <property type="term" value="P:negative regulation of bacterial-type flagellum-dependent cell motility"/>
    <property type="evidence" value="ECO:0007669"/>
    <property type="project" value="TreeGrafter"/>
</dbReference>
<feature type="domain" description="GGDEF" evidence="4">
    <location>
        <begin position="207"/>
        <end position="341"/>
    </location>
</feature>
<organism evidence="5 6">
    <name type="scientific">Thalassospira lohafexi</name>
    <dbReference type="NCBI Taxonomy" id="744227"/>
    <lineage>
        <taxon>Bacteria</taxon>
        <taxon>Pseudomonadati</taxon>
        <taxon>Pseudomonadota</taxon>
        <taxon>Alphaproteobacteria</taxon>
        <taxon>Rhodospirillales</taxon>
        <taxon>Thalassospiraceae</taxon>
        <taxon>Thalassospira</taxon>
    </lineage>
</organism>